<evidence type="ECO:0000256" key="1">
    <source>
        <dbReference type="SAM" id="MobiDB-lite"/>
    </source>
</evidence>
<dbReference type="Gene3D" id="3.60.10.10">
    <property type="entry name" value="Endonuclease/exonuclease/phosphatase"/>
    <property type="match status" value="1"/>
</dbReference>
<proteinExistence type="predicted"/>
<feature type="region of interest" description="Disordered" evidence="1">
    <location>
        <begin position="1"/>
        <end position="41"/>
    </location>
</feature>
<name>A0ABD2PDJ9_9CUCU</name>
<accession>A0ABD2PDJ9</accession>
<sequence length="196" mass="21744">MKRLTKKMKKLTEGRKDQEEPGISRISEQSPPDENSKTTTTIKQQIITTDKTLQLNVGRSKAAHDLLEATATKDGKTITLLSKSNVNITKQNDKWKTDIKIDVAIKIRDNNIACVRQGRGKGFVYVEVKDISPNYPMEEYDTFLSELQSSILSKKKEGIIGGGFDVNSSDWGSRYPDIIGKMLAEMMATVSATAGT</sequence>
<dbReference type="EMBL" id="JABFTP020000185">
    <property type="protein sequence ID" value="KAL3288863.1"/>
    <property type="molecule type" value="Genomic_DNA"/>
</dbReference>
<comment type="caution">
    <text evidence="2">The sequence shown here is derived from an EMBL/GenBank/DDBJ whole genome shotgun (WGS) entry which is preliminary data.</text>
</comment>
<organism evidence="2 3">
    <name type="scientific">Cryptolaemus montrouzieri</name>
    <dbReference type="NCBI Taxonomy" id="559131"/>
    <lineage>
        <taxon>Eukaryota</taxon>
        <taxon>Metazoa</taxon>
        <taxon>Ecdysozoa</taxon>
        <taxon>Arthropoda</taxon>
        <taxon>Hexapoda</taxon>
        <taxon>Insecta</taxon>
        <taxon>Pterygota</taxon>
        <taxon>Neoptera</taxon>
        <taxon>Endopterygota</taxon>
        <taxon>Coleoptera</taxon>
        <taxon>Polyphaga</taxon>
        <taxon>Cucujiformia</taxon>
        <taxon>Coccinelloidea</taxon>
        <taxon>Coccinellidae</taxon>
        <taxon>Scymninae</taxon>
        <taxon>Scymnini</taxon>
        <taxon>Cryptolaemus</taxon>
    </lineage>
</organism>
<dbReference type="AlphaFoldDB" id="A0ABD2PDJ9"/>
<protein>
    <submittedName>
        <fullName evidence="2">Uncharacterized protein</fullName>
    </submittedName>
</protein>
<reference evidence="2 3" key="1">
    <citation type="journal article" date="2021" name="BMC Biol.">
        <title>Horizontally acquired antibacterial genes associated with adaptive radiation of ladybird beetles.</title>
        <authorList>
            <person name="Li H.S."/>
            <person name="Tang X.F."/>
            <person name="Huang Y.H."/>
            <person name="Xu Z.Y."/>
            <person name="Chen M.L."/>
            <person name="Du X.Y."/>
            <person name="Qiu B.Y."/>
            <person name="Chen P.T."/>
            <person name="Zhang W."/>
            <person name="Slipinski A."/>
            <person name="Escalona H.E."/>
            <person name="Waterhouse R.M."/>
            <person name="Zwick A."/>
            <person name="Pang H."/>
        </authorList>
    </citation>
    <scope>NUCLEOTIDE SEQUENCE [LARGE SCALE GENOMIC DNA]</scope>
    <source>
        <strain evidence="2">SYSU2018</strain>
    </source>
</reference>
<gene>
    <name evidence="2" type="ORF">HHI36_003310</name>
</gene>
<evidence type="ECO:0000313" key="2">
    <source>
        <dbReference type="EMBL" id="KAL3288863.1"/>
    </source>
</evidence>
<keyword evidence="3" id="KW-1185">Reference proteome</keyword>
<feature type="compositionally biased region" description="Basic and acidic residues" evidence="1">
    <location>
        <begin position="10"/>
        <end position="19"/>
    </location>
</feature>
<dbReference type="Proteomes" id="UP001516400">
    <property type="component" value="Unassembled WGS sequence"/>
</dbReference>
<dbReference type="SUPFAM" id="SSF56219">
    <property type="entry name" value="DNase I-like"/>
    <property type="match status" value="1"/>
</dbReference>
<evidence type="ECO:0000313" key="3">
    <source>
        <dbReference type="Proteomes" id="UP001516400"/>
    </source>
</evidence>
<dbReference type="InterPro" id="IPR036691">
    <property type="entry name" value="Endo/exonu/phosph_ase_sf"/>
</dbReference>